<proteinExistence type="predicted"/>
<evidence type="ECO:0000313" key="2">
    <source>
        <dbReference type="Proteomes" id="UP000034201"/>
    </source>
</evidence>
<protein>
    <submittedName>
        <fullName evidence="1">Uncharacterized protein</fullName>
    </submittedName>
</protein>
<reference evidence="1 2" key="1">
    <citation type="journal article" date="2015" name="Nature">
        <title>rRNA introns, odd ribosomes, and small enigmatic genomes across a large radiation of phyla.</title>
        <authorList>
            <person name="Brown C.T."/>
            <person name="Hug L.A."/>
            <person name="Thomas B.C."/>
            <person name="Sharon I."/>
            <person name="Castelle C.J."/>
            <person name="Singh A."/>
            <person name="Wilkins M.J."/>
            <person name="Williams K.H."/>
            <person name="Banfield J.F."/>
        </authorList>
    </citation>
    <scope>NUCLEOTIDE SEQUENCE [LARGE SCALE GENOMIC DNA]</scope>
</reference>
<name>A0A0G1ZN14_9BACT</name>
<comment type="caution">
    <text evidence="1">The sequence shown here is derived from an EMBL/GenBank/DDBJ whole genome shotgun (WGS) entry which is preliminary data.</text>
</comment>
<accession>A0A0G1ZN14</accession>
<organism evidence="1 2">
    <name type="scientific">Candidatus Adlerbacteria bacterium GW2011_GWC1_50_9</name>
    <dbReference type="NCBI Taxonomy" id="1618608"/>
    <lineage>
        <taxon>Bacteria</taxon>
        <taxon>Candidatus Adleribacteriota</taxon>
    </lineage>
</organism>
<dbReference type="AlphaFoldDB" id="A0A0G1ZN14"/>
<sequence>MPLCFRRCLPKTLDAFIDTGRRRKDSNLRKDFSLNILAGCCLKPLGHASAMYPMQGAPVQSYTSNPPSHVSNQKHYSRKNRRNSTFCAILSPCPVVKIRPAHRAKSEKPFDESERKIRRKNLLQSNFNHLSRISPTGYAYVHLHRGETKRRY</sequence>
<dbReference type="EMBL" id="LCQQ01000022">
    <property type="protein sequence ID" value="KKW20814.1"/>
    <property type="molecule type" value="Genomic_DNA"/>
</dbReference>
<dbReference type="Proteomes" id="UP000034201">
    <property type="component" value="Unassembled WGS sequence"/>
</dbReference>
<evidence type="ECO:0000313" key="1">
    <source>
        <dbReference type="EMBL" id="KKW20814.1"/>
    </source>
</evidence>
<gene>
    <name evidence="1" type="ORF">UY61_C0022G0011</name>
</gene>